<protein>
    <recommendedName>
        <fullName evidence="2">Glycosyl hydrolase family 98 putative carbohydrate-binding module domain-containing protein</fullName>
    </recommendedName>
</protein>
<keyword evidence="4" id="KW-1185">Reference proteome</keyword>
<name>A0A7W8EIZ9_9ACTN</name>
<dbReference type="SUPFAM" id="SSF51011">
    <property type="entry name" value="Glycosyl hydrolase domain"/>
    <property type="match status" value="1"/>
</dbReference>
<dbReference type="Pfam" id="PF17801">
    <property type="entry name" value="Melibiase_C"/>
    <property type="match status" value="1"/>
</dbReference>
<dbReference type="InterPro" id="IPR041233">
    <property type="entry name" value="Melibiase_C"/>
</dbReference>
<feature type="chain" id="PRO_5031330088" description="Glycosyl hydrolase family 98 putative carbohydrate-binding module domain-containing protein" evidence="1">
    <location>
        <begin position="28"/>
        <end position="378"/>
    </location>
</feature>
<dbReference type="AlphaFoldDB" id="A0A7W8EIZ9"/>
<dbReference type="Pfam" id="PF10633">
    <property type="entry name" value="NPCBM_assoc"/>
    <property type="match status" value="1"/>
</dbReference>
<gene>
    <name evidence="3" type="ORF">HNR40_008080</name>
</gene>
<dbReference type="EMBL" id="JACHIN010000013">
    <property type="protein sequence ID" value="MBB5082585.1"/>
    <property type="molecule type" value="Genomic_DNA"/>
</dbReference>
<accession>A0A7W8EIZ9</accession>
<dbReference type="InterPro" id="IPR018905">
    <property type="entry name" value="A-galactase_NEW3"/>
</dbReference>
<feature type="domain" description="Glycosyl hydrolase family 98 putative carbohydrate-binding module" evidence="2">
    <location>
        <begin position="243"/>
        <end position="376"/>
    </location>
</feature>
<dbReference type="Pfam" id="PF08305">
    <property type="entry name" value="NPCBM"/>
    <property type="match status" value="1"/>
</dbReference>
<proteinExistence type="predicted"/>
<keyword evidence="1" id="KW-0732">Signal</keyword>
<dbReference type="SUPFAM" id="SSF49785">
    <property type="entry name" value="Galactose-binding domain-like"/>
    <property type="match status" value="1"/>
</dbReference>
<evidence type="ECO:0000313" key="4">
    <source>
        <dbReference type="Proteomes" id="UP000568380"/>
    </source>
</evidence>
<feature type="signal peptide" evidence="1">
    <location>
        <begin position="1"/>
        <end position="27"/>
    </location>
</feature>
<dbReference type="InterPro" id="IPR038637">
    <property type="entry name" value="NPCBM_sf"/>
</dbReference>
<dbReference type="Gene3D" id="2.60.120.1060">
    <property type="entry name" value="NPCBM/NEW2 domain"/>
    <property type="match status" value="1"/>
</dbReference>
<dbReference type="SMART" id="SM00776">
    <property type="entry name" value="NPCBM"/>
    <property type="match status" value="1"/>
</dbReference>
<evidence type="ECO:0000313" key="3">
    <source>
        <dbReference type="EMBL" id="MBB5082585.1"/>
    </source>
</evidence>
<dbReference type="InterPro" id="IPR013222">
    <property type="entry name" value="Glyco_hyd_98_carb-bd"/>
</dbReference>
<comment type="caution">
    <text evidence="3">The sequence shown here is derived from an EMBL/GenBank/DDBJ whole genome shotgun (WGS) entry which is preliminary data.</text>
</comment>
<dbReference type="InterPro" id="IPR013780">
    <property type="entry name" value="Glyco_hydro_b"/>
</dbReference>
<dbReference type="Gene3D" id="2.60.40.1180">
    <property type="entry name" value="Golgi alpha-mannosidase II"/>
    <property type="match status" value="1"/>
</dbReference>
<organism evidence="3 4">
    <name type="scientific">Nonomuraea endophytica</name>
    <dbReference type="NCBI Taxonomy" id="714136"/>
    <lineage>
        <taxon>Bacteria</taxon>
        <taxon>Bacillati</taxon>
        <taxon>Actinomycetota</taxon>
        <taxon>Actinomycetes</taxon>
        <taxon>Streptosporangiales</taxon>
        <taxon>Streptosporangiaceae</taxon>
        <taxon>Nonomuraea</taxon>
    </lineage>
</organism>
<evidence type="ECO:0000259" key="2">
    <source>
        <dbReference type="SMART" id="SM00776"/>
    </source>
</evidence>
<reference evidence="3 4" key="1">
    <citation type="submission" date="2020-08" db="EMBL/GenBank/DDBJ databases">
        <title>Genomic Encyclopedia of Type Strains, Phase IV (KMG-IV): sequencing the most valuable type-strain genomes for metagenomic binning, comparative biology and taxonomic classification.</title>
        <authorList>
            <person name="Goeker M."/>
        </authorList>
    </citation>
    <scope>NUCLEOTIDE SEQUENCE [LARGE SCALE GENOMIC DNA]</scope>
    <source>
        <strain evidence="3 4">DSM 45385</strain>
    </source>
</reference>
<dbReference type="Proteomes" id="UP000568380">
    <property type="component" value="Unassembled WGS sequence"/>
</dbReference>
<dbReference type="InterPro" id="IPR008979">
    <property type="entry name" value="Galactose-bd-like_sf"/>
</dbReference>
<evidence type="ECO:0000256" key="1">
    <source>
        <dbReference type="SAM" id="SignalP"/>
    </source>
</evidence>
<dbReference type="RefSeq" id="WP_184970908.1">
    <property type="nucleotide sequence ID" value="NZ_JACHIN010000013.1"/>
</dbReference>
<sequence>MQRLTRLSVAAAAAATALATLANPAAADEVPEGALLGDGSRVVRVDDGRWVVAKHLPNGDMAVALYNDSGHPQRIATTVTDIGLPAAAPAYRVRELLTGADAHTAGVLAANVPARQAMLYQISRDAAWSSYPPLLEFDLQVPTPYQGAAALIEPGATARVTTVVTNHGLTNAADIASALRVPDRWLSAAATPAAAKVLGPGQRLATAWNLTTPADLPRNAYWLEGSAAKLRASSVFVVPPPAPTGAAYVSDLRWLSMANGKGAVERRKVVVNGATYAKGLTAHAPGTLDYYLGGRCTKLTAHVGVDDAAGTGGTVTFEIWADGRKAADSGVRTGAMAALPLAADVTGARLVRLVVTDAGDGPNGDAAAWGDPVIACSG</sequence>